<keyword evidence="2 4" id="KW-0862">Zinc</keyword>
<evidence type="ECO:0000259" key="5">
    <source>
        <dbReference type="Pfam" id="PF00107"/>
    </source>
</evidence>
<evidence type="ECO:0000313" key="7">
    <source>
        <dbReference type="EMBL" id="CAH1781468.1"/>
    </source>
</evidence>
<evidence type="ECO:0000256" key="3">
    <source>
        <dbReference type="ARBA" id="ARBA00023002"/>
    </source>
</evidence>
<dbReference type="SUPFAM" id="SSF50129">
    <property type="entry name" value="GroES-like"/>
    <property type="match status" value="1"/>
</dbReference>
<keyword evidence="1 4" id="KW-0479">Metal-binding</keyword>
<comment type="caution">
    <text evidence="7">The sequence shown here is derived from an EMBL/GenBank/DDBJ whole genome shotgun (WGS) entry which is preliminary data.</text>
</comment>
<dbReference type="InterPro" id="IPR050129">
    <property type="entry name" value="Zn_alcohol_dh"/>
</dbReference>
<name>A0A8S4NIT4_OWEFU</name>
<dbReference type="InterPro" id="IPR036291">
    <property type="entry name" value="NAD(P)-bd_dom_sf"/>
</dbReference>
<dbReference type="GO" id="GO:0008270">
    <property type="term" value="F:zinc ion binding"/>
    <property type="evidence" value="ECO:0007669"/>
    <property type="project" value="InterPro"/>
</dbReference>
<comment type="similarity">
    <text evidence="4">Belongs to the zinc-containing alcohol dehydrogenase family.</text>
</comment>
<feature type="domain" description="Alcohol dehydrogenase-like N-terminal" evidence="6">
    <location>
        <begin position="28"/>
        <end position="140"/>
    </location>
</feature>
<dbReference type="Gene3D" id="3.40.50.720">
    <property type="entry name" value="NAD(P)-binding Rossmann-like Domain"/>
    <property type="match status" value="1"/>
</dbReference>
<dbReference type="PANTHER" id="PTHR43401:SF2">
    <property type="entry name" value="L-THREONINE 3-DEHYDROGENASE"/>
    <property type="match status" value="1"/>
</dbReference>
<gene>
    <name evidence="7" type="ORF">OFUS_LOCUS8043</name>
</gene>
<keyword evidence="8" id="KW-1185">Reference proteome</keyword>
<evidence type="ECO:0000313" key="8">
    <source>
        <dbReference type="Proteomes" id="UP000749559"/>
    </source>
</evidence>
<evidence type="ECO:0000259" key="6">
    <source>
        <dbReference type="Pfam" id="PF08240"/>
    </source>
</evidence>
<dbReference type="InterPro" id="IPR013149">
    <property type="entry name" value="ADH-like_C"/>
</dbReference>
<dbReference type="Pfam" id="PF08240">
    <property type="entry name" value="ADH_N"/>
    <property type="match status" value="1"/>
</dbReference>
<dbReference type="Gene3D" id="3.90.180.10">
    <property type="entry name" value="Medium-chain alcohol dehydrogenases, catalytic domain"/>
    <property type="match status" value="1"/>
</dbReference>
<dbReference type="PROSITE" id="PS00059">
    <property type="entry name" value="ADH_ZINC"/>
    <property type="match status" value="1"/>
</dbReference>
<proteinExistence type="inferred from homology"/>
<dbReference type="Pfam" id="PF00107">
    <property type="entry name" value="ADH_zinc_N"/>
    <property type="match status" value="1"/>
</dbReference>
<dbReference type="SUPFAM" id="SSF51735">
    <property type="entry name" value="NAD(P)-binding Rossmann-fold domains"/>
    <property type="match status" value="1"/>
</dbReference>
<dbReference type="InterPro" id="IPR013154">
    <property type="entry name" value="ADH-like_N"/>
</dbReference>
<evidence type="ECO:0000256" key="2">
    <source>
        <dbReference type="ARBA" id="ARBA00022833"/>
    </source>
</evidence>
<dbReference type="PANTHER" id="PTHR43401">
    <property type="entry name" value="L-THREONINE 3-DEHYDROGENASE"/>
    <property type="match status" value="1"/>
</dbReference>
<dbReference type="InterPro" id="IPR011032">
    <property type="entry name" value="GroES-like_sf"/>
</dbReference>
<feature type="non-terminal residue" evidence="7">
    <location>
        <position position="1"/>
    </location>
</feature>
<sequence>SNLMRAIKLTQSQKKIELVRIEIPRIVKPNDVLLKIPCAGICGSDIHFIKNTFIIKDNVVLGHEFSGTVVEIGSDVTNVKVGDRVSAAASCHCHHCRFCHLGKANLCVKGGVSYYNGFHRDGAWADYCLVQSSQLFKLSDEIDFETSILTEPLSCVVHSFSNYSPLADSASILIAGSGIIGLLKASMLHYKGFRDITICEPIECRREIAKNLQLSGLQVMKPSEVIEKFKGLETSLVGYDLIFDCTGSPEAFEDYFPLLRKSATYLMFGLFPPGTKSSISPCDFFNKEVKILSSSGECNKHMDALSLVKNMAIDGKLDLKRLGVKLYPLEDYKTALKDLEDGVISKAMLTL</sequence>
<protein>
    <submittedName>
        <fullName evidence="7">Uncharacterized protein</fullName>
    </submittedName>
</protein>
<comment type="cofactor">
    <cofactor evidence="4">
        <name>Zn(2+)</name>
        <dbReference type="ChEBI" id="CHEBI:29105"/>
    </cofactor>
</comment>
<dbReference type="AlphaFoldDB" id="A0A8S4NIT4"/>
<dbReference type="InterPro" id="IPR002328">
    <property type="entry name" value="ADH_Zn_CS"/>
</dbReference>
<dbReference type="GO" id="GO:0016491">
    <property type="term" value="F:oxidoreductase activity"/>
    <property type="evidence" value="ECO:0007669"/>
    <property type="project" value="UniProtKB-KW"/>
</dbReference>
<keyword evidence="3" id="KW-0560">Oxidoreductase</keyword>
<reference evidence="7" key="1">
    <citation type="submission" date="2022-03" db="EMBL/GenBank/DDBJ databases">
        <authorList>
            <person name="Martin C."/>
        </authorList>
    </citation>
    <scope>NUCLEOTIDE SEQUENCE</scope>
</reference>
<dbReference type="EMBL" id="CAIIXF020000004">
    <property type="protein sequence ID" value="CAH1781468.1"/>
    <property type="molecule type" value="Genomic_DNA"/>
</dbReference>
<organism evidence="7 8">
    <name type="scientific">Owenia fusiformis</name>
    <name type="common">Polychaete worm</name>
    <dbReference type="NCBI Taxonomy" id="6347"/>
    <lineage>
        <taxon>Eukaryota</taxon>
        <taxon>Metazoa</taxon>
        <taxon>Spiralia</taxon>
        <taxon>Lophotrochozoa</taxon>
        <taxon>Annelida</taxon>
        <taxon>Polychaeta</taxon>
        <taxon>Sedentaria</taxon>
        <taxon>Canalipalpata</taxon>
        <taxon>Sabellida</taxon>
        <taxon>Oweniida</taxon>
        <taxon>Oweniidae</taxon>
        <taxon>Owenia</taxon>
    </lineage>
</organism>
<feature type="domain" description="Alcohol dehydrogenase-like C-terminal" evidence="5">
    <location>
        <begin position="180"/>
        <end position="298"/>
    </location>
</feature>
<dbReference type="Proteomes" id="UP000749559">
    <property type="component" value="Unassembled WGS sequence"/>
</dbReference>
<evidence type="ECO:0000256" key="4">
    <source>
        <dbReference type="RuleBase" id="RU361277"/>
    </source>
</evidence>
<accession>A0A8S4NIT4</accession>
<dbReference type="OrthoDB" id="1879366at2759"/>
<evidence type="ECO:0000256" key="1">
    <source>
        <dbReference type="ARBA" id="ARBA00022723"/>
    </source>
</evidence>